<name>H0E7D4_9ACTN</name>
<keyword evidence="5" id="KW-1185">Reference proteome</keyword>
<dbReference type="GO" id="GO:1901137">
    <property type="term" value="P:carbohydrate derivative biosynthetic process"/>
    <property type="evidence" value="ECO:0007669"/>
    <property type="project" value="UniProtKB-ARBA"/>
</dbReference>
<evidence type="ECO:0000259" key="3">
    <source>
        <dbReference type="Pfam" id="PF13439"/>
    </source>
</evidence>
<accession>H0E7D4</accession>
<evidence type="ECO:0000313" key="5">
    <source>
        <dbReference type="Proteomes" id="UP000005143"/>
    </source>
</evidence>
<dbReference type="Gene3D" id="3.40.50.2000">
    <property type="entry name" value="Glycogen Phosphorylase B"/>
    <property type="match status" value="2"/>
</dbReference>
<dbReference type="RefSeq" id="WP_007576152.1">
    <property type="nucleotide sequence ID" value="NZ_AGUD01000222.1"/>
</dbReference>
<comment type="caution">
    <text evidence="4">The sequence shown here is derived from an EMBL/GenBank/DDBJ whole genome shotgun (WGS) entry which is preliminary data.</text>
</comment>
<sequence length="376" mass="38803">MRRLLLIAPDAPPAPGGIARFLDGWLRWLPDAAWSVVSSTPGPPDHAGHPVRRLPRVPLPGPAGVAADRALISAAGLAAAAARRPDAVVIGVQSATIPGLLAQRLLGVPAVFLAYGRELGADDPWTRIAARRAALTVTISGGSADVLRAAGVPERRLLIAPPGIEPLDRPAPSAPPADGPPTVITVTRLDAPHKALEDVAAAVRHARERVADLRWSIVGSGEPYPAARSAIDAAVAEGWATLHGRVGDDERDALLERATVFALATRPMADGRVGEGFGIVFLEAGARGTPSVAPDADGMRDAIARDRGGLLVAPGDPAAMGDAIARIASDSQLRARLSAGARAHAEAHAWPQVLEPVAVALDRTIARDPAPARPLA</sequence>
<dbReference type="CDD" id="cd03801">
    <property type="entry name" value="GT4_PimA-like"/>
    <property type="match status" value="1"/>
</dbReference>
<reference evidence="4 5" key="1">
    <citation type="journal article" date="2013" name="Biodegradation">
        <title>Quantitative proteomic analysis of ibuprofen-degrading Patulibacter sp. strain I11.</title>
        <authorList>
            <person name="Almeida B."/>
            <person name="Kjeldal H."/>
            <person name="Lolas I."/>
            <person name="Knudsen A.D."/>
            <person name="Carvalho G."/>
            <person name="Nielsen K.L."/>
            <person name="Barreto Crespo M.T."/>
            <person name="Stensballe A."/>
            <person name="Nielsen J.L."/>
        </authorList>
    </citation>
    <scope>NUCLEOTIDE SEQUENCE [LARGE SCALE GENOMIC DNA]</scope>
    <source>
        <strain evidence="4 5">I11</strain>
    </source>
</reference>
<dbReference type="EMBL" id="AGUD01000222">
    <property type="protein sequence ID" value="EHN10421.1"/>
    <property type="molecule type" value="Genomic_DNA"/>
</dbReference>
<dbReference type="AlphaFoldDB" id="H0E7D4"/>
<proteinExistence type="predicted"/>
<keyword evidence="1" id="KW-0328">Glycosyltransferase</keyword>
<dbReference type="Pfam" id="PF13692">
    <property type="entry name" value="Glyco_trans_1_4"/>
    <property type="match status" value="1"/>
</dbReference>
<evidence type="ECO:0000256" key="1">
    <source>
        <dbReference type="ARBA" id="ARBA00022676"/>
    </source>
</evidence>
<dbReference type="InterPro" id="IPR028098">
    <property type="entry name" value="Glyco_trans_4-like_N"/>
</dbReference>
<dbReference type="InterPro" id="IPR050194">
    <property type="entry name" value="Glycosyltransferase_grp1"/>
</dbReference>
<organism evidence="4 5">
    <name type="scientific">Patulibacter medicamentivorans</name>
    <dbReference type="NCBI Taxonomy" id="1097667"/>
    <lineage>
        <taxon>Bacteria</taxon>
        <taxon>Bacillati</taxon>
        <taxon>Actinomycetota</taxon>
        <taxon>Thermoleophilia</taxon>
        <taxon>Solirubrobacterales</taxon>
        <taxon>Patulibacteraceae</taxon>
        <taxon>Patulibacter</taxon>
    </lineage>
</organism>
<dbReference type="PANTHER" id="PTHR45947">
    <property type="entry name" value="SULFOQUINOVOSYL TRANSFERASE SQD2"/>
    <property type="match status" value="1"/>
</dbReference>
<dbReference type="SUPFAM" id="SSF53756">
    <property type="entry name" value="UDP-Glycosyltransferase/glycogen phosphorylase"/>
    <property type="match status" value="1"/>
</dbReference>
<dbReference type="PANTHER" id="PTHR45947:SF3">
    <property type="entry name" value="SULFOQUINOVOSYL TRANSFERASE SQD2"/>
    <property type="match status" value="1"/>
</dbReference>
<evidence type="ECO:0000256" key="2">
    <source>
        <dbReference type="ARBA" id="ARBA00022679"/>
    </source>
</evidence>
<feature type="domain" description="Glycosyltransferase subfamily 4-like N-terminal" evidence="3">
    <location>
        <begin position="15"/>
        <end position="165"/>
    </location>
</feature>
<protein>
    <submittedName>
        <fullName evidence="4">Glycosyl transferase group 1</fullName>
    </submittedName>
</protein>
<evidence type="ECO:0000313" key="4">
    <source>
        <dbReference type="EMBL" id="EHN10421.1"/>
    </source>
</evidence>
<dbReference type="OrthoDB" id="9810929at2"/>
<gene>
    <name evidence="4" type="ORF">PAI11_27360</name>
</gene>
<keyword evidence="2 4" id="KW-0808">Transferase</keyword>
<dbReference type="Proteomes" id="UP000005143">
    <property type="component" value="Unassembled WGS sequence"/>
</dbReference>
<dbReference type="Pfam" id="PF13439">
    <property type="entry name" value="Glyco_transf_4"/>
    <property type="match status" value="1"/>
</dbReference>
<dbReference type="GO" id="GO:0016758">
    <property type="term" value="F:hexosyltransferase activity"/>
    <property type="evidence" value="ECO:0007669"/>
    <property type="project" value="TreeGrafter"/>
</dbReference>